<evidence type="ECO:0000256" key="3">
    <source>
        <dbReference type="ARBA" id="ARBA00013365"/>
    </source>
</evidence>
<dbReference type="InterPro" id="IPR004593">
    <property type="entry name" value="SbcD"/>
</dbReference>
<dbReference type="NCBIfam" id="TIGR00619">
    <property type="entry name" value="sbcd"/>
    <property type="match status" value="1"/>
</dbReference>
<keyword evidence="5 7" id="KW-0378">Hydrolase</keyword>
<comment type="subunit">
    <text evidence="2 7">Heterodimer of SbcC and SbcD.</text>
</comment>
<dbReference type="Gene3D" id="3.30.160.720">
    <property type="match status" value="1"/>
</dbReference>
<keyword evidence="11" id="KW-1185">Reference proteome</keyword>
<dbReference type="GO" id="GO:0004519">
    <property type="term" value="F:endonuclease activity"/>
    <property type="evidence" value="ECO:0007669"/>
    <property type="project" value="UniProtKB-KW"/>
</dbReference>
<proteinExistence type="inferred from homology"/>
<organism evidence="10 11">
    <name type="scientific">Rivihabitans pingtungensis</name>
    <dbReference type="NCBI Taxonomy" id="1054498"/>
    <lineage>
        <taxon>Bacteria</taxon>
        <taxon>Pseudomonadati</taxon>
        <taxon>Pseudomonadota</taxon>
        <taxon>Betaproteobacteria</taxon>
        <taxon>Neisseriales</taxon>
        <taxon>Aquaspirillaceae</taxon>
        <taxon>Rivihabitans</taxon>
    </lineage>
</organism>
<evidence type="ECO:0000256" key="4">
    <source>
        <dbReference type="ARBA" id="ARBA00022722"/>
    </source>
</evidence>
<evidence type="ECO:0000259" key="9">
    <source>
        <dbReference type="Pfam" id="PF12320"/>
    </source>
</evidence>
<dbReference type="GO" id="GO:0006310">
    <property type="term" value="P:DNA recombination"/>
    <property type="evidence" value="ECO:0007669"/>
    <property type="project" value="UniProtKB-KW"/>
</dbReference>
<dbReference type="PANTHER" id="PTHR30337">
    <property type="entry name" value="COMPONENT OF ATP-DEPENDENT DSDNA EXONUCLEASE"/>
    <property type="match status" value="1"/>
</dbReference>
<evidence type="ECO:0000256" key="5">
    <source>
        <dbReference type="ARBA" id="ARBA00022801"/>
    </source>
</evidence>
<dbReference type="PANTHER" id="PTHR30337:SF0">
    <property type="entry name" value="NUCLEASE SBCCD SUBUNIT D"/>
    <property type="match status" value="1"/>
</dbReference>
<dbReference type="SUPFAM" id="SSF56300">
    <property type="entry name" value="Metallo-dependent phosphatases"/>
    <property type="match status" value="1"/>
</dbReference>
<keyword evidence="7" id="KW-0235">DNA replication</keyword>
<dbReference type="InterPro" id="IPR026843">
    <property type="entry name" value="SbcD_C"/>
</dbReference>
<accession>A0A318KJI2</accession>
<evidence type="ECO:0000259" key="8">
    <source>
        <dbReference type="Pfam" id="PF00149"/>
    </source>
</evidence>
<keyword evidence="4 7" id="KW-0540">Nuclease</keyword>
<dbReference type="Proteomes" id="UP000247555">
    <property type="component" value="Unassembled WGS sequence"/>
</dbReference>
<dbReference type="Pfam" id="PF12320">
    <property type="entry name" value="SbcD_C"/>
    <property type="match status" value="1"/>
</dbReference>
<dbReference type="GO" id="GO:0008408">
    <property type="term" value="F:3'-5' exonuclease activity"/>
    <property type="evidence" value="ECO:0007669"/>
    <property type="project" value="InterPro"/>
</dbReference>
<comment type="caution">
    <text evidence="10">The sequence shown here is derived from an EMBL/GenBank/DDBJ whole genome shotgun (WGS) entry which is preliminary data.</text>
</comment>
<keyword evidence="7" id="KW-0255">Endonuclease</keyword>
<sequence>MRILHTSDWHLGQHFIGKTRQAEHRALIAWLLEQVSALNIDAVLLAGDVFDTGAPPSYARELYHQLLAGVAAAGASLLVVGGNHDSAATLGEIRPLLGALRATVIPSADLPLDEQVVLLPRRDGQPGALVCAAPFIRPRDVLRSQAGQDADDKQGALQAAITQHYHALYQRALGRRAALGLALPIIATGHLTTVGASASESVREIYVGALEAFPTQAFPPVDYLALGHIHRPQCVGGLNHIRYSGSPLALSFDEADTGKQMWLLDFAEGQLSEVSALPVPCAQALASLSGDLVSLPAQLAAVAAQGSAERPVWLEVRVRGDDYLSDLAARVAALADGLPVEILRVRRERGDAVASLSADPGDTLDALSPLEVFERRLAQETLTPEQHDGLLSRYRQVLAELAETA</sequence>
<feature type="domain" description="Nuclease SbcCD subunit D C-terminal" evidence="9">
    <location>
        <begin position="281"/>
        <end position="381"/>
    </location>
</feature>
<name>A0A318KJI2_9NEIS</name>
<dbReference type="NCBIfam" id="NF008206">
    <property type="entry name" value="PRK10966.1"/>
    <property type="match status" value="1"/>
</dbReference>
<reference evidence="10 11" key="1">
    <citation type="submission" date="2018-05" db="EMBL/GenBank/DDBJ databases">
        <title>Genomic Encyclopedia of Type Strains, Phase IV (KMG-IV): sequencing the most valuable type-strain genomes for metagenomic binning, comparative biology and taxonomic classification.</title>
        <authorList>
            <person name="Goeker M."/>
        </authorList>
    </citation>
    <scope>NUCLEOTIDE SEQUENCE [LARGE SCALE GENOMIC DNA]</scope>
    <source>
        <strain evidence="10 11">DSM 29661</strain>
    </source>
</reference>
<dbReference type="InterPro" id="IPR029052">
    <property type="entry name" value="Metallo-depent_PP-like"/>
</dbReference>
<dbReference type="InterPro" id="IPR004843">
    <property type="entry name" value="Calcineurin-like_PHP"/>
</dbReference>
<comment type="similarity">
    <text evidence="1 7">Belongs to the SbcD family.</text>
</comment>
<feature type="domain" description="Calcineurin-like phosphoesterase" evidence="8">
    <location>
        <begin position="1"/>
        <end position="232"/>
    </location>
</feature>
<evidence type="ECO:0000256" key="7">
    <source>
        <dbReference type="RuleBase" id="RU363069"/>
    </source>
</evidence>
<evidence type="ECO:0000256" key="2">
    <source>
        <dbReference type="ARBA" id="ARBA00011322"/>
    </source>
</evidence>
<keyword evidence="7" id="KW-0233">DNA recombination</keyword>
<dbReference type="OrthoDB" id="9773856at2"/>
<dbReference type="CDD" id="cd00840">
    <property type="entry name" value="MPP_Mre11_N"/>
    <property type="match status" value="1"/>
</dbReference>
<evidence type="ECO:0000313" key="11">
    <source>
        <dbReference type="Proteomes" id="UP000247555"/>
    </source>
</evidence>
<comment type="function">
    <text evidence="7">SbcCD cleaves DNA hairpin structures. These structures can inhibit DNA replication and are intermediates in certain DNA recombination reactions. The complex acts as a 3'-&gt;5' double strand exonuclease that can open hairpins. It also has a 5' single-strand endonuclease activity.</text>
</comment>
<dbReference type="EMBL" id="QJKI01000014">
    <property type="protein sequence ID" value="PXX77939.1"/>
    <property type="molecule type" value="Genomic_DNA"/>
</dbReference>
<dbReference type="Gene3D" id="3.60.21.10">
    <property type="match status" value="1"/>
</dbReference>
<gene>
    <name evidence="7" type="primary">sbcD</name>
    <name evidence="10" type="ORF">DFR34_11426</name>
</gene>
<dbReference type="InterPro" id="IPR050535">
    <property type="entry name" value="DNA_Repair-Maintenance_Comp"/>
</dbReference>
<keyword evidence="6 7" id="KW-0269">Exonuclease</keyword>
<evidence type="ECO:0000313" key="10">
    <source>
        <dbReference type="EMBL" id="PXX77939.1"/>
    </source>
</evidence>
<dbReference type="AlphaFoldDB" id="A0A318KJI2"/>
<dbReference type="InterPro" id="IPR041796">
    <property type="entry name" value="Mre11_N"/>
</dbReference>
<dbReference type="Pfam" id="PF00149">
    <property type="entry name" value="Metallophos"/>
    <property type="match status" value="1"/>
</dbReference>
<protein>
    <recommendedName>
        <fullName evidence="3 7">Nuclease SbcCD subunit D</fullName>
    </recommendedName>
</protein>
<dbReference type="GO" id="GO:0006260">
    <property type="term" value="P:DNA replication"/>
    <property type="evidence" value="ECO:0007669"/>
    <property type="project" value="UniProtKB-KW"/>
</dbReference>
<evidence type="ECO:0000256" key="1">
    <source>
        <dbReference type="ARBA" id="ARBA00010555"/>
    </source>
</evidence>
<evidence type="ECO:0000256" key="6">
    <source>
        <dbReference type="ARBA" id="ARBA00022839"/>
    </source>
</evidence>